<dbReference type="EMBL" id="GQ889312">
    <property type="protein sequence ID" value="ACY38113.1"/>
    <property type="molecule type" value="Genomic_DNA"/>
</dbReference>
<evidence type="ECO:0000313" key="17">
    <source>
        <dbReference type="EMBL" id="ACY38083.1"/>
    </source>
</evidence>
<dbReference type="EMBL" id="GQ889290">
    <property type="protein sequence ID" value="ACY38088.1"/>
    <property type="molecule type" value="Genomic_DNA"/>
</dbReference>
<evidence type="ECO:0000313" key="34">
    <source>
        <dbReference type="EMBL" id="CSC07942.1"/>
    </source>
</evidence>
<evidence type="ECO:0000313" key="26">
    <source>
        <dbReference type="EMBL" id="ACY38094.1"/>
    </source>
</evidence>
<dbReference type="SMR" id="D0UTL8"/>
<dbReference type="EMBL" id="GQ889294">
    <property type="protein sequence ID" value="ACY38092.1"/>
    <property type="molecule type" value="Genomic_DNA"/>
</dbReference>
<dbReference type="EMBL" id="GQ889297">
    <property type="protein sequence ID" value="ACY38095.1"/>
    <property type="molecule type" value="Genomic_DNA"/>
</dbReference>
<evidence type="ECO:0000313" key="29">
    <source>
        <dbReference type="EMBL" id="ACY38097.1"/>
    </source>
</evidence>
<organism evidence="7">
    <name type="scientific">Vibrio cholerae</name>
    <dbReference type="NCBI Taxonomy" id="666"/>
    <lineage>
        <taxon>Bacteria</taxon>
        <taxon>Pseudomonadati</taxon>
        <taxon>Pseudomonadota</taxon>
        <taxon>Gammaproteobacteria</taxon>
        <taxon>Vibrionales</taxon>
        <taxon>Vibrionaceae</taxon>
        <taxon>Vibrio</taxon>
    </lineage>
</organism>
<evidence type="ECO:0000256" key="4">
    <source>
        <dbReference type="ARBA" id="ARBA00022861"/>
    </source>
</evidence>
<dbReference type="EMBL" id="GQ889298">
    <property type="protein sequence ID" value="ACY38096.1"/>
    <property type="molecule type" value="Genomic_DNA"/>
</dbReference>
<keyword evidence="6" id="KW-1015">Disulfide bond</keyword>
<dbReference type="FunFam" id="1.20.5.240:FF:000001">
    <property type="entry name" value="Cholera enterotoxin subunit A"/>
    <property type="match status" value="1"/>
</dbReference>
<dbReference type="EMBL" id="GQ889306">
    <property type="protein sequence ID" value="ACY38105.1"/>
    <property type="molecule type" value="Genomic_DNA"/>
</dbReference>
<dbReference type="AlphaFoldDB" id="D0UTL8"/>
<dbReference type="Gene3D" id="1.20.5.240">
    <property type="match status" value="1"/>
</dbReference>
<dbReference type="EMBL" id="GQ889305">
    <property type="protein sequence ID" value="ACY38103.1"/>
    <property type="molecule type" value="Genomic_DNA"/>
</dbReference>
<reference evidence="7" key="1">
    <citation type="submission" date="2009-08" db="EMBL/GenBank/DDBJ databases">
        <title>Mutation Analysis and Phylogenetic Studies Based On Direct DNA Sequencing of the ctxAB, tcp and nanH Genes of Vibrio cholerae Strains Isolated from Chennai.</title>
        <authorList>
            <person name="Ratnam P.V.J."/>
            <person name="Anand A.A."/>
            <person name="Banu S."/>
            <person name="Samuel R."/>
            <person name="Ambrose J."/>
            <person name="Anand D.A."/>
            <person name="James T."/>
            <person name="Andrew S.N."/>
            <person name="Sundararaj T."/>
        </authorList>
    </citation>
    <scope>NUCLEOTIDE SEQUENCE</scope>
    <source>
        <strain evidence="7">0401</strain>
        <strain evidence="8">0402</strain>
        <strain evidence="9">0403</strain>
        <strain evidence="10">0404</strain>
        <strain evidence="11">0405</strain>
        <strain evidence="12">0406</strain>
        <strain evidence="13">0407</strain>
        <strain evidence="14">0408</strain>
        <strain evidence="15">0409</strain>
        <strain evidence="16">0410</strain>
        <strain evidence="17">0502</strain>
        <strain evidence="18">0503</strain>
        <strain evidence="19">0504</strain>
        <strain evidence="20">0505</strain>
        <strain evidence="21">0506</strain>
        <strain evidence="22">0507</strain>
        <strain evidence="23">0508</strain>
        <strain evidence="24">0601</strain>
        <strain evidence="25">0602</strain>
        <strain evidence="26">0603</strain>
        <strain evidence="27">0604</strain>
        <strain evidence="28">0605</strain>
        <strain evidence="29">0606</strain>
        <strain evidence="30">0702</strain>
        <strain evidence="31">0703</strain>
        <strain evidence="32">0706</strain>
        <strain evidence="33">0709</strain>
    </source>
</reference>
<evidence type="ECO:0000313" key="22">
    <source>
        <dbReference type="EMBL" id="ACY38088.1"/>
    </source>
</evidence>
<evidence type="ECO:0000313" key="21">
    <source>
        <dbReference type="EMBL" id="ACY38087.1"/>
    </source>
</evidence>
<evidence type="ECO:0000313" key="23">
    <source>
        <dbReference type="EMBL" id="ACY38089.1"/>
    </source>
</evidence>
<dbReference type="EMBL" id="GQ889309">
    <property type="protein sequence ID" value="ACY38109.1"/>
    <property type="molecule type" value="Genomic_DNA"/>
</dbReference>
<dbReference type="EMBL" id="GQ889278">
    <property type="protein sequence ID" value="ACY38072.1"/>
    <property type="molecule type" value="Genomic_DNA"/>
</dbReference>
<reference evidence="34 35" key="2">
    <citation type="submission" date="2015-07" db="EMBL/GenBank/DDBJ databases">
        <authorList>
            <consortium name="Pathogen Informatics"/>
        </authorList>
    </citation>
    <scope>NUCLEOTIDE SEQUENCE [LARGE SCALE GENOMIC DNA]</scope>
    <source>
        <strain evidence="34 35">A316</strain>
    </source>
</reference>
<evidence type="ECO:0000313" key="9">
    <source>
        <dbReference type="EMBL" id="ACY38068.1"/>
    </source>
</evidence>
<keyword evidence="3" id="KW-0732">Signal</keyword>
<name>D0UTL8_VIBCL</name>
<evidence type="ECO:0000256" key="5">
    <source>
        <dbReference type="ARBA" id="ARBA00023026"/>
    </source>
</evidence>
<evidence type="ECO:0000313" key="10">
    <source>
        <dbReference type="EMBL" id="ACY38070.1"/>
    </source>
</evidence>
<evidence type="ECO:0000256" key="6">
    <source>
        <dbReference type="ARBA" id="ARBA00023157"/>
    </source>
</evidence>
<keyword evidence="2" id="KW-0800">Toxin</keyword>
<evidence type="ECO:0000313" key="14">
    <source>
        <dbReference type="EMBL" id="ACY38077.1"/>
    </source>
</evidence>
<evidence type="ECO:0000313" key="12">
    <source>
        <dbReference type="EMBL" id="ACY38074.1"/>
    </source>
</evidence>
<evidence type="ECO:0000313" key="16">
    <source>
        <dbReference type="EMBL" id="ACY38081.1"/>
    </source>
</evidence>
<gene>
    <name evidence="7" type="primary">ctxA</name>
    <name evidence="34" type="ORF">ERS013200_00512</name>
</gene>
<dbReference type="EMBL" id="GQ889295">
    <property type="protein sequence ID" value="ACY38093.1"/>
    <property type="molecule type" value="Genomic_DNA"/>
</dbReference>
<evidence type="ECO:0000313" key="20">
    <source>
        <dbReference type="EMBL" id="ACY38086.1"/>
    </source>
</evidence>
<proteinExistence type="inferred from homology"/>
<evidence type="ECO:0000313" key="7">
    <source>
        <dbReference type="EMBL" id="ACY38065.1"/>
    </source>
</evidence>
<keyword evidence="5" id="KW-0843">Virulence</keyword>
<evidence type="ECO:0000313" key="18">
    <source>
        <dbReference type="EMBL" id="ACY38084.1"/>
    </source>
</evidence>
<evidence type="ECO:0000313" key="13">
    <source>
        <dbReference type="EMBL" id="ACY38075.1"/>
    </source>
</evidence>
<keyword evidence="4" id="KW-0260">Enterotoxin</keyword>
<evidence type="ECO:0000313" key="31">
    <source>
        <dbReference type="EMBL" id="ACY38105.1"/>
    </source>
</evidence>
<sequence length="46" mass="5397">MSNTCDEKTQSLGVKFLDEYQSKVKRQIFSGYQSDIDTHNRIKDEL</sequence>
<evidence type="ECO:0000256" key="2">
    <source>
        <dbReference type="ARBA" id="ARBA00022656"/>
    </source>
</evidence>
<evidence type="ECO:0000313" key="32">
    <source>
        <dbReference type="EMBL" id="ACY38109.1"/>
    </source>
</evidence>
<evidence type="ECO:0000313" key="28">
    <source>
        <dbReference type="EMBL" id="ACY38096.1"/>
    </source>
</evidence>
<evidence type="ECO:0000313" key="27">
    <source>
        <dbReference type="EMBL" id="ACY38095.1"/>
    </source>
</evidence>
<dbReference type="EMBL" id="GQ889299">
    <property type="protein sequence ID" value="ACY38097.1"/>
    <property type="molecule type" value="Genomic_DNA"/>
</dbReference>
<evidence type="ECO:0000313" key="8">
    <source>
        <dbReference type="EMBL" id="ACY38067.1"/>
    </source>
</evidence>
<dbReference type="EMBL" id="GQ889291">
    <property type="protein sequence ID" value="ACY38089.1"/>
    <property type="molecule type" value="Genomic_DNA"/>
</dbReference>
<dbReference type="Pfam" id="PF01375">
    <property type="entry name" value="Enterotoxin_a"/>
    <property type="match status" value="1"/>
</dbReference>
<dbReference type="EMBL" id="GQ889283">
    <property type="protein sequence ID" value="ACY38081.1"/>
    <property type="molecule type" value="Genomic_DNA"/>
</dbReference>
<dbReference type="EMBL" id="GQ889277">
    <property type="protein sequence ID" value="ACY38070.1"/>
    <property type="molecule type" value="Genomic_DNA"/>
</dbReference>
<evidence type="ECO:0000313" key="11">
    <source>
        <dbReference type="EMBL" id="ACY38072.1"/>
    </source>
</evidence>
<evidence type="ECO:0000256" key="1">
    <source>
        <dbReference type="ARBA" id="ARBA00009092"/>
    </source>
</evidence>
<comment type="similarity">
    <text evidence="1">Belongs to the enterotoxin A family.</text>
</comment>
<dbReference type="Proteomes" id="UP000041770">
    <property type="component" value="Unassembled WGS sequence"/>
</dbReference>
<evidence type="ECO:0000313" key="35">
    <source>
        <dbReference type="Proteomes" id="UP000041770"/>
    </source>
</evidence>
<evidence type="ECO:0000313" key="30">
    <source>
        <dbReference type="EMBL" id="ACY38103.1"/>
    </source>
</evidence>
<evidence type="ECO:0000313" key="19">
    <source>
        <dbReference type="EMBL" id="ACY38085.1"/>
    </source>
</evidence>
<dbReference type="EMBL" id="GQ889282">
    <property type="protein sequence ID" value="ACY38079.1"/>
    <property type="molecule type" value="Genomic_DNA"/>
</dbReference>
<dbReference type="EMBL" id="GQ889279">
    <property type="protein sequence ID" value="ACY38074.1"/>
    <property type="molecule type" value="Genomic_DNA"/>
</dbReference>
<dbReference type="EMBL" id="GQ889281">
    <property type="protein sequence ID" value="ACY38077.1"/>
    <property type="molecule type" value="Genomic_DNA"/>
</dbReference>
<dbReference type="EMBL" id="CWQY01000002">
    <property type="protein sequence ID" value="CSC07942.1"/>
    <property type="molecule type" value="Genomic_DNA"/>
</dbReference>
<dbReference type="EMBL" id="GQ889296">
    <property type="protein sequence ID" value="ACY38094.1"/>
    <property type="molecule type" value="Genomic_DNA"/>
</dbReference>
<dbReference type="EMBL" id="GQ889276">
    <property type="protein sequence ID" value="ACY38068.1"/>
    <property type="molecule type" value="Genomic_DNA"/>
</dbReference>
<dbReference type="InterPro" id="IPR001144">
    <property type="entry name" value="Enterotoxin_A"/>
</dbReference>
<dbReference type="EMBL" id="GQ889275">
    <property type="protein sequence ID" value="ACY38067.1"/>
    <property type="molecule type" value="Genomic_DNA"/>
</dbReference>
<evidence type="ECO:0000313" key="25">
    <source>
        <dbReference type="EMBL" id="ACY38093.1"/>
    </source>
</evidence>
<dbReference type="EMBL" id="GQ889286">
    <property type="protein sequence ID" value="ACY38084.1"/>
    <property type="molecule type" value="Genomic_DNA"/>
</dbReference>
<dbReference type="EMBL" id="GQ889274">
    <property type="protein sequence ID" value="ACY38065.1"/>
    <property type="molecule type" value="Genomic_DNA"/>
</dbReference>
<feature type="non-terminal residue" evidence="7">
    <location>
        <position position="1"/>
    </location>
</feature>
<evidence type="ECO:0000313" key="24">
    <source>
        <dbReference type="EMBL" id="ACY38092.1"/>
    </source>
</evidence>
<dbReference type="EMBL" id="GQ889285">
    <property type="protein sequence ID" value="ACY38083.1"/>
    <property type="molecule type" value="Genomic_DNA"/>
</dbReference>
<dbReference type="GO" id="GO:0090729">
    <property type="term" value="F:toxin activity"/>
    <property type="evidence" value="ECO:0007669"/>
    <property type="project" value="UniProtKB-KW"/>
</dbReference>
<accession>D0UTL8</accession>
<evidence type="ECO:0000313" key="33">
    <source>
        <dbReference type="EMBL" id="ACY38113.1"/>
    </source>
</evidence>
<dbReference type="EMBL" id="GQ889280">
    <property type="protein sequence ID" value="ACY38075.1"/>
    <property type="molecule type" value="Genomic_DNA"/>
</dbReference>
<dbReference type="SUPFAM" id="SSF56399">
    <property type="entry name" value="ADP-ribosylation"/>
    <property type="match status" value="1"/>
</dbReference>
<dbReference type="GO" id="GO:0005615">
    <property type="term" value="C:extracellular space"/>
    <property type="evidence" value="ECO:0007669"/>
    <property type="project" value="InterPro"/>
</dbReference>
<protein>
    <submittedName>
        <fullName evidence="34">Cholera enterotoxin, A subunit</fullName>
    </submittedName>
    <submittedName>
        <fullName evidence="7">CtxA</fullName>
    </submittedName>
</protein>
<dbReference type="EMBL" id="GQ889289">
    <property type="protein sequence ID" value="ACY38087.1"/>
    <property type="molecule type" value="Genomic_DNA"/>
</dbReference>
<evidence type="ECO:0000256" key="3">
    <source>
        <dbReference type="ARBA" id="ARBA00022729"/>
    </source>
</evidence>
<evidence type="ECO:0000313" key="15">
    <source>
        <dbReference type="EMBL" id="ACY38079.1"/>
    </source>
</evidence>
<dbReference type="EMBL" id="GQ889288">
    <property type="protein sequence ID" value="ACY38086.1"/>
    <property type="molecule type" value="Genomic_DNA"/>
</dbReference>
<dbReference type="EMBL" id="GQ889287">
    <property type="protein sequence ID" value="ACY38085.1"/>
    <property type="molecule type" value="Genomic_DNA"/>
</dbReference>